<evidence type="ECO:0000256" key="1">
    <source>
        <dbReference type="SAM" id="MobiDB-lite"/>
    </source>
</evidence>
<feature type="non-terminal residue" evidence="2">
    <location>
        <position position="80"/>
    </location>
</feature>
<comment type="caution">
    <text evidence="2">The sequence shown here is derived from an EMBL/GenBank/DDBJ whole genome shotgun (WGS) entry which is preliminary data.</text>
</comment>
<gene>
    <name evidence="2" type="ORF">KI387_042172</name>
</gene>
<feature type="region of interest" description="Disordered" evidence="1">
    <location>
        <begin position="1"/>
        <end position="80"/>
    </location>
</feature>
<dbReference type="EMBL" id="JAHRHJ020002713">
    <property type="protein sequence ID" value="KAH9292642.1"/>
    <property type="molecule type" value="Genomic_DNA"/>
</dbReference>
<evidence type="ECO:0000313" key="2">
    <source>
        <dbReference type="EMBL" id="KAH9292642.1"/>
    </source>
</evidence>
<keyword evidence="3" id="KW-1185">Reference proteome</keyword>
<name>A0AA38C8W9_TAXCH</name>
<dbReference type="AlphaFoldDB" id="A0AA38C8W9"/>
<sequence>MDANRPVHPKQRNFVLGQSGTKWTRGTRIAEGAESQSNNATCHRPNEGQGSPFQADRRILAQTALGHPGQKTMREEREKP</sequence>
<accession>A0AA38C8W9</accession>
<reference evidence="2 3" key="1">
    <citation type="journal article" date="2021" name="Nat. Plants">
        <title>The Taxus genome provides insights into paclitaxel biosynthesis.</title>
        <authorList>
            <person name="Xiong X."/>
            <person name="Gou J."/>
            <person name="Liao Q."/>
            <person name="Li Y."/>
            <person name="Zhou Q."/>
            <person name="Bi G."/>
            <person name="Li C."/>
            <person name="Du R."/>
            <person name="Wang X."/>
            <person name="Sun T."/>
            <person name="Guo L."/>
            <person name="Liang H."/>
            <person name="Lu P."/>
            <person name="Wu Y."/>
            <person name="Zhang Z."/>
            <person name="Ro D.K."/>
            <person name="Shang Y."/>
            <person name="Huang S."/>
            <person name="Yan J."/>
        </authorList>
    </citation>
    <scope>NUCLEOTIDE SEQUENCE [LARGE SCALE GENOMIC DNA]</scope>
    <source>
        <strain evidence="2">Ta-2019</strain>
    </source>
</reference>
<evidence type="ECO:0000313" key="3">
    <source>
        <dbReference type="Proteomes" id="UP000824469"/>
    </source>
</evidence>
<protein>
    <submittedName>
        <fullName evidence="2">Uncharacterized protein</fullName>
    </submittedName>
</protein>
<proteinExistence type="predicted"/>
<dbReference type="Proteomes" id="UP000824469">
    <property type="component" value="Unassembled WGS sequence"/>
</dbReference>
<organism evidence="2 3">
    <name type="scientific">Taxus chinensis</name>
    <name type="common">Chinese yew</name>
    <name type="synonym">Taxus wallichiana var. chinensis</name>
    <dbReference type="NCBI Taxonomy" id="29808"/>
    <lineage>
        <taxon>Eukaryota</taxon>
        <taxon>Viridiplantae</taxon>
        <taxon>Streptophyta</taxon>
        <taxon>Embryophyta</taxon>
        <taxon>Tracheophyta</taxon>
        <taxon>Spermatophyta</taxon>
        <taxon>Pinopsida</taxon>
        <taxon>Pinidae</taxon>
        <taxon>Conifers II</taxon>
        <taxon>Cupressales</taxon>
        <taxon>Taxaceae</taxon>
        <taxon>Taxus</taxon>
    </lineage>
</organism>